<dbReference type="AlphaFoldDB" id="M2P5J8"/>
<gene>
    <name evidence="2" type="ORF">CERSUDRAFT_89758</name>
</gene>
<feature type="compositionally biased region" description="Polar residues" evidence="1">
    <location>
        <begin position="1"/>
        <end position="24"/>
    </location>
</feature>
<feature type="region of interest" description="Disordered" evidence="1">
    <location>
        <begin position="1"/>
        <end position="46"/>
    </location>
</feature>
<organism evidence="2 3">
    <name type="scientific">Ceriporiopsis subvermispora (strain B)</name>
    <name type="common">White-rot fungus</name>
    <name type="synonym">Gelatoporia subvermispora</name>
    <dbReference type="NCBI Taxonomy" id="914234"/>
    <lineage>
        <taxon>Eukaryota</taxon>
        <taxon>Fungi</taxon>
        <taxon>Dikarya</taxon>
        <taxon>Basidiomycota</taxon>
        <taxon>Agaricomycotina</taxon>
        <taxon>Agaricomycetes</taxon>
        <taxon>Polyporales</taxon>
        <taxon>Gelatoporiaceae</taxon>
        <taxon>Gelatoporia</taxon>
    </lineage>
</organism>
<evidence type="ECO:0000313" key="2">
    <source>
        <dbReference type="EMBL" id="EMD30489.1"/>
    </source>
</evidence>
<name>M2P5J8_CERS8</name>
<keyword evidence="3" id="KW-1185">Reference proteome</keyword>
<evidence type="ECO:0000313" key="3">
    <source>
        <dbReference type="Proteomes" id="UP000016930"/>
    </source>
</evidence>
<reference evidence="2 3" key="1">
    <citation type="journal article" date="2012" name="Proc. Natl. Acad. Sci. U.S.A.">
        <title>Comparative genomics of Ceriporiopsis subvermispora and Phanerochaete chrysosporium provide insight into selective ligninolysis.</title>
        <authorList>
            <person name="Fernandez-Fueyo E."/>
            <person name="Ruiz-Duenas F.J."/>
            <person name="Ferreira P."/>
            <person name="Floudas D."/>
            <person name="Hibbett D.S."/>
            <person name="Canessa P."/>
            <person name="Larrondo L.F."/>
            <person name="James T.Y."/>
            <person name="Seelenfreund D."/>
            <person name="Lobos S."/>
            <person name="Polanco R."/>
            <person name="Tello M."/>
            <person name="Honda Y."/>
            <person name="Watanabe T."/>
            <person name="Watanabe T."/>
            <person name="Ryu J.S."/>
            <person name="Kubicek C.P."/>
            <person name="Schmoll M."/>
            <person name="Gaskell J."/>
            <person name="Hammel K.E."/>
            <person name="St John F.J."/>
            <person name="Vanden Wymelenberg A."/>
            <person name="Sabat G."/>
            <person name="Splinter BonDurant S."/>
            <person name="Syed K."/>
            <person name="Yadav J.S."/>
            <person name="Doddapaneni H."/>
            <person name="Subramanian V."/>
            <person name="Lavin J.L."/>
            <person name="Oguiza J.A."/>
            <person name="Perez G."/>
            <person name="Pisabarro A.G."/>
            <person name="Ramirez L."/>
            <person name="Santoyo F."/>
            <person name="Master E."/>
            <person name="Coutinho P.M."/>
            <person name="Henrissat B."/>
            <person name="Lombard V."/>
            <person name="Magnuson J.K."/>
            <person name="Kuees U."/>
            <person name="Hori C."/>
            <person name="Igarashi K."/>
            <person name="Samejima M."/>
            <person name="Held B.W."/>
            <person name="Barry K.W."/>
            <person name="LaButti K.M."/>
            <person name="Lapidus A."/>
            <person name="Lindquist E.A."/>
            <person name="Lucas S.M."/>
            <person name="Riley R."/>
            <person name="Salamov A.A."/>
            <person name="Hoffmeister D."/>
            <person name="Schwenk D."/>
            <person name="Hadar Y."/>
            <person name="Yarden O."/>
            <person name="de Vries R.P."/>
            <person name="Wiebenga A."/>
            <person name="Stenlid J."/>
            <person name="Eastwood D."/>
            <person name="Grigoriev I.V."/>
            <person name="Berka R.M."/>
            <person name="Blanchette R.A."/>
            <person name="Kersten P."/>
            <person name="Martinez A.T."/>
            <person name="Vicuna R."/>
            <person name="Cullen D."/>
        </authorList>
    </citation>
    <scope>NUCLEOTIDE SEQUENCE [LARGE SCALE GENOMIC DNA]</scope>
    <source>
        <strain evidence="2 3">B</strain>
    </source>
</reference>
<sequence length="77" mass="7971">TTTLPHSTRTPKTQQHDATATRYSSPPMDAQGGQEAGTLGPGVLDAGYAADRRMGGATGARVLRCAHGESPPLIHAF</sequence>
<dbReference type="EMBL" id="KB446089">
    <property type="protein sequence ID" value="EMD30489.1"/>
    <property type="molecule type" value="Genomic_DNA"/>
</dbReference>
<feature type="non-terminal residue" evidence="2">
    <location>
        <position position="1"/>
    </location>
</feature>
<dbReference type="Proteomes" id="UP000016930">
    <property type="component" value="Unassembled WGS sequence"/>
</dbReference>
<evidence type="ECO:0000256" key="1">
    <source>
        <dbReference type="SAM" id="MobiDB-lite"/>
    </source>
</evidence>
<protein>
    <submittedName>
        <fullName evidence="2">Uncharacterized protein</fullName>
    </submittedName>
</protein>
<dbReference type="HOGENOM" id="CLU_2644607_0_0_1"/>
<proteinExistence type="predicted"/>
<accession>M2P5J8</accession>